<feature type="region of interest" description="Disordered" evidence="2">
    <location>
        <begin position="1"/>
        <end position="103"/>
    </location>
</feature>
<dbReference type="EMBL" id="DQ149023">
    <property type="protein sequence ID" value="ABA47102.1"/>
    <property type="molecule type" value="Genomic_DNA"/>
</dbReference>
<evidence type="ECO:0000256" key="2">
    <source>
        <dbReference type="SAM" id="MobiDB-lite"/>
    </source>
</evidence>
<accession>Q0QZ94</accession>
<dbReference type="Proteomes" id="UP000000909">
    <property type="component" value="Segment"/>
</dbReference>
<sequence length="345" mass="37979">MPNGEKQMSETLEKELDSMEEVAEGSNAVTKNAKPGEKIDTSKGGAPKVIDVTTDSEEGAKGTKNAGASAAKSVSKAPVPSTKPSDASAKMEDVEDEGEETIAETNYDFTEDVDALVAGEELSEEFRQKAATIFEAVVTARVNDEVKALQEAFEATLTEEVESIKTELAEKVDDYLSYAAKQWMEENTLAVEHGIKSEMAESFFSGLKNLFMEHNFEVPEEKFNVLDGMVEELDEMEAKLNEQIDTNVQLNKQLGDYMKMEIVSECAAGLSETQKEKLASLAEGVEFETEEGFRNKVETIKESYFTRKVAEQSVDPTEDKGVPLVEDTASTSMSKYVDALKMWSK</sequence>
<feature type="compositionally biased region" description="Basic and acidic residues" evidence="2">
    <location>
        <begin position="7"/>
        <end position="17"/>
    </location>
</feature>
<organism evidence="3 4">
    <name type="scientific">Synechococcus phage syn9</name>
    <dbReference type="NCBI Taxonomy" id="382359"/>
    <lineage>
        <taxon>Viruses</taxon>
        <taxon>Duplodnaviria</taxon>
        <taxon>Heunggongvirae</taxon>
        <taxon>Uroviricota</taxon>
        <taxon>Caudoviricetes</taxon>
        <taxon>Pantevenvirales</taxon>
        <taxon>Kyanoviridae</taxon>
        <taxon>Ormenosvirus</taxon>
        <taxon>Ormenosvirus syn9</taxon>
    </lineage>
</organism>
<dbReference type="OrthoDB" id="10804at10239"/>
<protein>
    <submittedName>
        <fullName evidence="3">Scaffold</fullName>
    </submittedName>
</protein>
<keyword evidence="1" id="KW-0175">Coiled coil</keyword>
<keyword evidence="4" id="KW-1185">Reference proteome</keyword>
<dbReference type="RefSeq" id="YP_717801.1">
    <property type="nucleotide sequence ID" value="NC_008296.2"/>
</dbReference>
<evidence type="ECO:0000313" key="3">
    <source>
        <dbReference type="EMBL" id="ABA47102.1"/>
    </source>
</evidence>
<feature type="compositionally biased region" description="Acidic residues" evidence="2">
    <location>
        <begin position="93"/>
        <end position="102"/>
    </location>
</feature>
<evidence type="ECO:0000256" key="1">
    <source>
        <dbReference type="SAM" id="Coils"/>
    </source>
</evidence>
<dbReference type="InterPro" id="IPR057966">
    <property type="entry name" value="T4_SCAF"/>
</dbReference>
<name>Q0QZ94_BPSYS</name>
<feature type="compositionally biased region" description="Low complexity" evidence="2">
    <location>
        <begin position="68"/>
        <end position="80"/>
    </location>
</feature>
<feature type="coiled-coil region" evidence="1">
    <location>
        <begin position="226"/>
        <end position="253"/>
    </location>
</feature>
<proteinExistence type="predicted"/>
<dbReference type="GeneID" id="4239189"/>
<dbReference type="KEGG" id="vg:4239189"/>
<dbReference type="Pfam" id="PF25623">
    <property type="entry name" value="T4_CASP"/>
    <property type="match status" value="1"/>
</dbReference>
<evidence type="ECO:0000313" key="4">
    <source>
        <dbReference type="Proteomes" id="UP000000909"/>
    </source>
</evidence>
<reference evidence="3 4" key="1">
    <citation type="journal article" date="2007" name="Environ. Microbiol.">
        <title>Genomic and structural analysis of Syn9, a cyanophage infecting marine Prochlorococcus and Synechococcus.</title>
        <authorList>
            <person name="Weigele P.R."/>
            <person name="Pope W.H."/>
            <person name="Pedulla M.L."/>
            <person name="Houtz J.M."/>
            <person name="Smith A.L."/>
            <person name="Conway J.F."/>
            <person name="King J."/>
            <person name="Hatfull G.F."/>
            <person name="Lawrence J.G."/>
            <person name="Hendrix R.W."/>
        </authorList>
    </citation>
    <scope>NUCLEOTIDE SEQUENCE</scope>
</reference>
<organismHost>
    <name type="scientific">Synechococcus</name>
    <dbReference type="NCBI Taxonomy" id="1129"/>
</organismHost>